<dbReference type="NCBIfam" id="TIGR00536">
    <property type="entry name" value="hemK_fam"/>
    <property type="match status" value="1"/>
</dbReference>
<reference evidence="6 7" key="1">
    <citation type="submission" date="2015-02" db="EMBL/GenBank/DDBJ databases">
        <title>Single cell genomics of a rare environmental alphaproteobacterium provides unique insights into Rickettsiaceae evolution.</title>
        <authorList>
            <person name="Martijn J."/>
            <person name="Schulz F."/>
            <person name="Zaremba-Niedzwiedzka K."/>
            <person name="Viklund J."/>
            <person name="Stepanauskas R."/>
            <person name="Andersson S.G.E."/>
            <person name="Horn M."/>
            <person name="Guy L."/>
            <person name="Ettema T.J.G."/>
        </authorList>
    </citation>
    <scope>NUCLEOTIDE SEQUENCE [LARGE SCALE GENOMIC DNA]</scope>
    <source>
        <strain evidence="6 7">SCGC AAA041-L04</strain>
    </source>
</reference>
<dbReference type="HAMAP" id="MF_02126">
    <property type="entry name" value="RF_methyltr_PrmC"/>
    <property type="match status" value="1"/>
</dbReference>
<dbReference type="InterPro" id="IPR004556">
    <property type="entry name" value="HemK-like"/>
</dbReference>
<keyword evidence="7" id="KW-1185">Reference proteome</keyword>
<evidence type="ECO:0000259" key="5">
    <source>
        <dbReference type="Pfam" id="PF17827"/>
    </source>
</evidence>
<feature type="domain" description="Methyltransferase" evidence="4">
    <location>
        <begin position="124"/>
        <end position="269"/>
    </location>
</feature>
<dbReference type="Pfam" id="PF13847">
    <property type="entry name" value="Methyltransf_31"/>
    <property type="match status" value="1"/>
</dbReference>
<name>A0A0F5MPI7_9RICK</name>
<gene>
    <name evidence="6" type="primary">prmC</name>
    <name evidence="6" type="ORF">SZ25_00241</name>
</gene>
<comment type="caution">
    <text evidence="6">The sequence shown here is derived from an EMBL/GenBank/DDBJ whole genome shotgun (WGS) entry which is preliminary data.</text>
</comment>
<dbReference type="Gene3D" id="1.10.8.10">
    <property type="entry name" value="DNA helicase RuvA subunit, C-terminal domain"/>
    <property type="match status" value="1"/>
</dbReference>
<dbReference type="EC" id="2.1.1.-" evidence="6"/>
<organism evidence="6 7">
    <name type="scientific">Candidatus Arcanibacter lacustris</name>
    <dbReference type="NCBI Taxonomy" id="1607817"/>
    <lineage>
        <taxon>Bacteria</taxon>
        <taxon>Pseudomonadati</taxon>
        <taxon>Pseudomonadota</taxon>
        <taxon>Alphaproteobacteria</taxon>
        <taxon>Rickettsiales</taxon>
        <taxon>Candidatus Arcanibacter</taxon>
    </lineage>
</organism>
<evidence type="ECO:0000256" key="3">
    <source>
        <dbReference type="ARBA" id="ARBA00022691"/>
    </source>
</evidence>
<evidence type="ECO:0000313" key="6">
    <source>
        <dbReference type="EMBL" id="KKB96685.1"/>
    </source>
</evidence>
<evidence type="ECO:0000313" key="7">
    <source>
        <dbReference type="Proteomes" id="UP000033358"/>
    </source>
</evidence>
<proteinExistence type="inferred from homology"/>
<feature type="non-terminal residue" evidence="6">
    <location>
        <position position="1"/>
    </location>
</feature>
<dbReference type="NCBIfam" id="TIGR03534">
    <property type="entry name" value="RF_mod_PrmC"/>
    <property type="match status" value="1"/>
</dbReference>
<dbReference type="Proteomes" id="UP000033358">
    <property type="component" value="Unassembled WGS sequence"/>
</dbReference>
<dbReference type="PANTHER" id="PTHR18895:SF74">
    <property type="entry name" value="MTRF1L RELEASE FACTOR GLUTAMINE METHYLTRANSFERASE"/>
    <property type="match status" value="1"/>
</dbReference>
<keyword evidence="1 6" id="KW-0489">Methyltransferase</keyword>
<sequence>MMKNKKLVRKYPMAYEEITTALSKAYKILQQAKIDSYRLDARLLLEHACNITHEKIIANPNLLVETTIFDQIIERRKNREPISHILGNREFYGYDFKVTANTLDPRADSESLIEAALEYLTNKDQNLKILDLGTGTGCLLLSLLKLYHNASGVGVDISEAALDVARDNAKNLDLDQRVSFVLSNWAEKIEQKFDLIITNPPYIKDEEILTLEEEVRIYEPNLALSGGEDGLDCYKLIAASVGELLNKNGIIIVESGANQDDDIVAIFKEHNLEKFFIKKDLAGINRALVFRKSILS</sequence>
<dbReference type="InterPro" id="IPR029063">
    <property type="entry name" value="SAM-dependent_MTases_sf"/>
</dbReference>
<feature type="domain" description="Release factor glutamine methyltransferase N-terminal" evidence="5">
    <location>
        <begin position="21"/>
        <end position="87"/>
    </location>
</feature>
<dbReference type="CDD" id="cd02440">
    <property type="entry name" value="AdoMet_MTases"/>
    <property type="match status" value="1"/>
</dbReference>
<dbReference type="Pfam" id="PF17827">
    <property type="entry name" value="PrmC_N"/>
    <property type="match status" value="1"/>
</dbReference>
<dbReference type="EMBL" id="JYHA01000031">
    <property type="protein sequence ID" value="KKB96685.1"/>
    <property type="molecule type" value="Genomic_DNA"/>
</dbReference>
<dbReference type="InterPro" id="IPR002052">
    <property type="entry name" value="DNA_methylase_N6_adenine_CS"/>
</dbReference>
<dbReference type="Gene3D" id="3.40.50.150">
    <property type="entry name" value="Vaccinia Virus protein VP39"/>
    <property type="match status" value="1"/>
</dbReference>
<evidence type="ECO:0000256" key="2">
    <source>
        <dbReference type="ARBA" id="ARBA00022679"/>
    </source>
</evidence>
<dbReference type="PATRIC" id="fig|1607817.3.peg.242"/>
<dbReference type="InterPro" id="IPR040758">
    <property type="entry name" value="PrmC_N"/>
</dbReference>
<dbReference type="InterPro" id="IPR050320">
    <property type="entry name" value="N5-glutamine_MTase"/>
</dbReference>
<dbReference type="InterPro" id="IPR019874">
    <property type="entry name" value="RF_methyltr_PrmC"/>
</dbReference>
<dbReference type="AlphaFoldDB" id="A0A0F5MPI7"/>
<dbReference type="InterPro" id="IPR025714">
    <property type="entry name" value="Methyltranfer_dom"/>
</dbReference>
<keyword evidence="3" id="KW-0949">S-adenosyl-L-methionine</keyword>
<dbReference type="SUPFAM" id="SSF53335">
    <property type="entry name" value="S-adenosyl-L-methionine-dependent methyltransferases"/>
    <property type="match status" value="1"/>
</dbReference>
<dbReference type="GO" id="GO:0008276">
    <property type="term" value="F:protein methyltransferase activity"/>
    <property type="evidence" value="ECO:0007669"/>
    <property type="project" value="InterPro"/>
</dbReference>
<dbReference type="GO" id="GO:0003676">
    <property type="term" value="F:nucleic acid binding"/>
    <property type="evidence" value="ECO:0007669"/>
    <property type="project" value="InterPro"/>
</dbReference>
<dbReference type="GO" id="GO:0032259">
    <property type="term" value="P:methylation"/>
    <property type="evidence" value="ECO:0007669"/>
    <property type="project" value="UniProtKB-KW"/>
</dbReference>
<evidence type="ECO:0000259" key="4">
    <source>
        <dbReference type="Pfam" id="PF13847"/>
    </source>
</evidence>
<dbReference type="PROSITE" id="PS00092">
    <property type="entry name" value="N6_MTASE"/>
    <property type="match status" value="1"/>
</dbReference>
<accession>A0A0F5MPI7</accession>
<evidence type="ECO:0000256" key="1">
    <source>
        <dbReference type="ARBA" id="ARBA00022603"/>
    </source>
</evidence>
<protein>
    <submittedName>
        <fullName evidence="6">Release factor glutamine methyltransferase</fullName>
        <ecNumber evidence="6">2.1.1.-</ecNumber>
    </submittedName>
</protein>
<keyword evidence="2 6" id="KW-0808">Transferase</keyword>
<dbReference type="PANTHER" id="PTHR18895">
    <property type="entry name" value="HEMK METHYLTRANSFERASE"/>
    <property type="match status" value="1"/>
</dbReference>